<dbReference type="EMBL" id="FOIJ01000022">
    <property type="protein sequence ID" value="SEU36647.1"/>
    <property type="molecule type" value="Genomic_DNA"/>
</dbReference>
<name>A0A1I0L9S6_9BACT</name>
<proteinExistence type="predicted"/>
<reference evidence="5" key="1">
    <citation type="submission" date="2016-10" db="EMBL/GenBank/DDBJ databases">
        <authorList>
            <person name="Varghese N."/>
            <person name="Submissions S."/>
        </authorList>
    </citation>
    <scope>NUCLEOTIDE SEQUENCE [LARGE SCALE GENOMIC DNA]</scope>
    <source>
        <strain evidence="5">DSM 16858</strain>
    </source>
</reference>
<evidence type="ECO:0000259" key="3">
    <source>
        <dbReference type="PROSITE" id="PS50110"/>
    </source>
</evidence>
<sequence length="126" mass="13839">MDPIRGPRVLLVEDNEDIREGLSTLLEAEGYGVIPVGTAEEGLAQLQRQHVHLLITDYMLPGESGGWLVEQAMKEGCVRQTRVVMITAHPRVVPPSGVRMLHKPLDINEFLGIVEEELAALAQHAA</sequence>
<dbReference type="PANTHER" id="PTHR44591:SF25">
    <property type="entry name" value="CHEMOTAXIS TWO-COMPONENT RESPONSE REGULATOR"/>
    <property type="match status" value="1"/>
</dbReference>
<evidence type="ECO:0000313" key="5">
    <source>
        <dbReference type="Proteomes" id="UP000199181"/>
    </source>
</evidence>
<evidence type="ECO:0000256" key="2">
    <source>
        <dbReference type="PROSITE-ProRule" id="PRU00169"/>
    </source>
</evidence>
<dbReference type="InterPro" id="IPR050595">
    <property type="entry name" value="Bact_response_regulator"/>
</dbReference>
<keyword evidence="1 2" id="KW-0597">Phosphoprotein</keyword>
<dbReference type="GO" id="GO:0000160">
    <property type="term" value="P:phosphorelay signal transduction system"/>
    <property type="evidence" value="ECO:0007669"/>
    <property type="project" value="InterPro"/>
</dbReference>
<gene>
    <name evidence="4" type="ORF">SAMN05443639_12268</name>
</gene>
<feature type="modified residue" description="4-aspartylphosphate" evidence="2">
    <location>
        <position position="57"/>
    </location>
</feature>
<dbReference type="PROSITE" id="PS50110">
    <property type="entry name" value="RESPONSE_REGULATORY"/>
    <property type="match status" value="1"/>
</dbReference>
<evidence type="ECO:0000313" key="4">
    <source>
        <dbReference type="EMBL" id="SEU36647.1"/>
    </source>
</evidence>
<dbReference type="AlphaFoldDB" id="A0A1I0L9S6"/>
<protein>
    <submittedName>
        <fullName evidence="4">Response regulator receiver domain-containing protein</fullName>
    </submittedName>
</protein>
<dbReference type="Gene3D" id="3.40.50.2300">
    <property type="match status" value="1"/>
</dbReference>
<dbReference type="Pfam" id="PF00072">
    <property type="entry name" value="Response_reg"/>
    <property type="match status" value="1"/>
</dbReference>
<dbReference type="PANTHER" id="PTHR44591">
    <property type="entry name" value="STRESS RESPONSE REGULATOR PROTEIN 1"/>
    <property type="match status" value="1"/>
</dbReference>
<dbReference type="InterPro" id="IPR011006">
    <property type="entry name" value="CheY-like_superfamily"/>
</dbReference>
<keyword evidence="5" id="KW-1185">Reference proteome</keyword>
<organism evidence="4 5">
    <name type="scientific">Stigmatella erecta</name>
    <dbReference type="NCBI Taxonomy" id="83460"/>
    <lineage>
        <taxon>Bacteria</taxon>
        <taxon>Pseudomonadati</taxon>
        <taxon>Myxococcota</taxon>
        <taxon>Myxococcia</taxon>
        <taxon>Myxococcales</taxon>
        <taxon>Cystobacterineae</taxon>
        <taxon>Archangiaceae</taxon>
        <taxon>Stigmatella</taxon>
    </lineage>
</organism>
<dbReference type="SMART" id="SM00448">
    <property type="entry name" value="REC"/>
    <property type="match status" value="1"/>
</dbReference>
<feature type="domain" description="Response regulatory" evidence="3">
    <location>
        <begin position="8"/>
        <end position="118"/>
    </location>
</feature>
<dbReference type="InterPro" id="IPR001789">
    <property type="entry name" value="Sig_transdc_resp-reg_receiver"/>
</dbReference>
<accession>A0A1I0L9S6</accession>
<dbReference type="SUPFAM" id="SSF52172">
    <property type="entry name" value="CheY-like"/>
    <property type="match status" value="1"/>
</dbReference>
<evidence type="ECO:0000256" key="1">
    <source>
        <dbReference type="ARBA" id="ARBA00022553"/>
    </source>
</evidence>
<dbReference type="Proteomes" id="UP000199181">
    <property type="component" value="Unassembled WGS sequence"/>
</dbReference>